<dbReference type="InterPro" id="IPR023209">
    <property type="entry name" value="DAO"/>
</dbReference>
<proteinExistence type="inferred from homology"/>
<keyword evidence="9" id="KW-1185">Reference proteome</keyword>
<protein>
    <submittedName>
        <fullName evidence="10">D-aspartate oxidase-like</fullName>
    </submittedName>
</protein>
<dbReference type="PANTHER" id="PTHR11530">
    <property type="entry name" value="D-AMINO ACID OXIDASE"/>
    <property type="match status" value="1"/>
</dbReference>
<feature type="binding site" evidence="7">
    <location>
        <position position="64"/>
    </location>
    <ligand>
        <name>D-dopa</name>
        <dbReference type="ChEBI" id="CHEBI:149689"/>
    </ligand>
</feature>
<dbReference type="Pfam" id="PF01266">
    <property type="entry name" value="DAO"/>
    <property type="match status" value="1"/>
</dbReference>
<dbReference type="SUPFAM" id="SSF51971">
    <property type="entry name" value="Nucleotide-binding domain"/>
    <property type="match status" value="1"/>
</dbReference>
<dbReference type="GO" id="GO:0019478">
    <property type="term" value="P:D-amino acid catabolic process"/>
    <property type="evidence" value="ECO:0007669"/>
    <property type="project" value="TreeGrafter"/>
</dbReference>
<name>A0A1S3JBN4_LINAN</name>
<feature type="binding site" evidence="7">
    <location>
        <position position="290"/>
    </location>
    <ligand>
        <name>D-dopa</name>
        <dbReference type="ChEBI" id="CHEBI:149689"/>
    </ligand>
</feature>
<dbReference type="PIRSF" id="PIRSF000189">
    <property type="entry name" value="D-aa_oxidase"/>
    <property type="match status" value="1"/>
</dbReference>
<dbReference type="OrthoDB" id="2015447at2759"/>
<dbReference type="GO" id="GO:0071949">
    <property type="term" value="F:FAD binding"/>
    <property type="evidence" value="ECO:0007669"/>
    <property type="project" value="InterPro"/>
</dbReference>
<dbReference type="InterPro" id="IPR006181">
    <property type="entry name" value="D-amino_acid_oxidase_CS"/>
</dbReference>
<evidence type="ECO:0000256" key="1">
    <source>
        <dbReference type="ARBA" id="ARBA00001974"/>
    </source>
</evidence>
<evidence type="ECO:0000256" key="2">
    <source>
        <dbReference type="ARBA" id="ARBA00004253"/>
    </source>
</evidence>
<evidence type="ECO:0000256" key="5">
    <source>
        <dbReference type="ARBA" id="ARBA00022827"/>
    </source>
</evidence>
<comment type="similarity">
    <text evidence="3">Belongs to the DAMOX/DASOX family.</text>
</comment>
<dbReference type="Gene3D" id="3.40.50.720">
    <property type="entry name" value="NAD(P)-binding Rossmann-like Domain"/>
    <property type="match status" value="1"/>
</dbReference>
<comment type="subcellular location">
    <subcellularLocation>
        <location evidence="2">Peroxisome matrix</location>
    </subcellularLocation>
</comment>
<feature type="domain" description="FAD dependent oxidoreductase" evidence="8">
    <location>
        <begin position="17"/>
        <end position="335"/>
    </location>
</feature>
<evidence type="ECO:0000313" key="9">
    <source>
        <dbReference type="Proteomes" id="UP000085678"/>
    </source>
</evidence>
<dbReference type="GO" id="GO:0003884">
    <property type="term" value="F:D-amino-acid oxidase activity"/>
    <property type="evidence" value="ECO:0007669"/>
    <property type="project" value="InterPro"/>
</dbReference>
<dbReference type="GeneID" id="106171870"/>
<feature type="binding site" evidence="7">
    <location>
        <position position="320"/>
    </location>
    <ligand>
        <name>D-dopa</name>
        <dbReference type="ChEBI" id="CHEBI:149689"/>
    </ligand>
</feature>
<feature type="binding site" evidence="7">
    <location>
        <position position="235"/>
    </location>
    <ligand>
        <name>D-dopa</name>
        <dbReference type="ChEBI" id="CHEBI:149689"/>
    </ligand>
</feature>
<dbReference type="RefSeq" id="XP_013407820.1">
    <property type="nucleotide sequence ID" value="XM_013552366.1"/>
</dbReference>
<evidence type="ECO:0000259" key="8">
    <source>
        <dbReference type="Pfam" id="PF01266"/>
    </source>
</evidence>
<dbReference type="InParanoid" id="A0A1S3JBN4"/>
<reference evidence="10" key="1">
    <citation type="submission" date="2025-08" db="UniProtKB">
        <authorList>
            <consortium name="RefSeq"/>
        </authorList>
    </citation>
    <scope>IDENTIFICATION</scope>
    <source>
        <tissue evidence="10">Gonads</tissue>
    </source>
</reference>
<dbReference type="PROSITE" id="PS00677">
    <property type="entry name" value="DAO"/>
    <property type="match status" value="1"/>
</dbReference>
<dbReference type="Proteomes" id="UP000085678">
    <property type="component" value="Unplaced"/>
</dbReference>
<evidence type="ECO:0000256" key="7">
    <source>
        <dbReference type="PIRSR" id="PIRSR000189-1"/>
    </source>
</evidence>
<dbReference type="Gene3D" id="3.30.9.10">
    <property type="entry name" value="D-Amino Acid Oxidase, subunit A, domain 2"/>
    <property type="match status" value="1"/>
</dbReference>
<dbReference type="GO" id="GO:0005782">
    <property type="term" value="C:peroxisomal matrix"/>
    <property type="evidence" value="ECO:0007669"/>
    <property type="project" value="UniProtKB-SubCell"/>
</dbReference>
<dbReference type="PANTHER" id="PTHR11530:SF11">
    <property type="entry name" value="D-ASPARTATE OXIDASE"/>
    <property type="match status" value="1"/>
</dbReference>
<dbReference type="KEGG" id="lak:106171870"/>
<dbReference type="InterPro" id="IPR006076">
    <property type="entry name" value="FAD-dep_OxRdtase"/>
</dbReference>
<evidence type="ECO:0000313" key="10">
    <source>
        <dbReference type="RefSeq" id="XP_013407820.1"/>
    </source>
</evidence>
<organism evidence="9 10">
    <name type="scientific">Lingula anatina</name>
    <name type="common">Brachiopod</name>
    <name type="synonym">Lingula unguis</name>
    <dbReference type="NCBI Taxonomy" id="7574"/>
    <lineage>
        <taxon>Eukaryota</taxon>
        <taxon>Metazoa</taxon>
        <taxon>Spiralia</taxon>
        <taxon>Lophotrochozoa</taxon>
        <taxon>Brachiopoda</taxon>
        <taxon>Linguliformea</taxon>
        <taxon>Lingulata</taxon>
        <taxon>Lingulida</taxon>
        <taxon>Linguloidea</taxon>
        <taxon>Lingulidae</taxon>
        <taxon>Lingula</taxon>
    </lineage>
</organism>
<accession>A0A1S3JBN4</accession>
<evidence type="ECO:0000256" key="4">
    <source>
        <dbReference type="ARBA" id="ARBA00022630"/>
    </source>
</evidence>
<gene>
    <name evidence="10" type="primary">LOC106171870</name>
</gene>
<dbReference type="STRING" id="7574.A0A1S3JBN4"/>
<comment type="cofactor">
    <cofactor evidence="1 7">
        <name>FAD</name>
        <dbReference type="ChEBI" id="CHEBI:57692"/>
    </cofactor>
</comment>
<dbReference type="SUPFAM" id="SSF54373">
    <property type="entry name" value="FAD-linked reductases, C-terminal domain"/>
    <property type="match status" value="1"/>
</dbReference>
<keyword evidence="4" id="KW-0285">Flavoprotein</keyword>
<evidence type="ECO:0000256" key="3">
    <source>
        <dbReference type="ARBA" id="ARBA00006730"/>
    </source>
</evidence>
<keyword evidence="6" id="KW-0560">Oxidoreductase</keyword>
<evidence type="ECO:0000256" key="6">
    <source>
        <dbReference type="ARBA" id="ARBA00023002"/>
    </source>
</evidence>
<dbReference type="AlphaFoldDB" id="A0A1S3JBN4"/>
<keyword evidence="5 7" id="KW-0274">FAD</keyword>
<sequence length="350" mass="39473">MGTTASLTMSSSPKNQRVAVVGAGIIGLSTAWCLKERHPDLPVHIIADKFSPYTVSDISAGFWQPYLLGDTPMGLQVKWSKDTFVHMMKVHRMADTSDAGVQMISGYVTFKERVEDPYWKDIVLGFRHMTEEEVAQFKGQTHGWFFTTYGAESKYYLPWIMRKLKDFPDVKVFNRKLNSLSELAGEYDIVVNCSGLGARELVNDHQVQPIRGQVMRVKAPWIKYFFNNEDLSDIYLLPVVDSVVVGGTHQVSSWDLQPSEEDKKRIWEGVCKFIPSLRGAKIENDFVGLRPSRPSVRLELEDVNSWKGKLTIVHNYGHGGAGVTLHWGCAVGAAQLVEDAMRRLALKSKY</sequence>
<feature type="binding site" evidence="7">
    <location>
        <begin position="319"/>
        <end position="324"/>
    </location>
    <ligand>
        <name>FAD</name>
        <dbReference type="ChEBI" id="CHEBI:57692"/>
    </ligand>
</feature>